<dbReference type="Gene3D" id="3.40.50.720">
    <property type="entry name" value="NAD(P)-binding Rossmann-like Domain"/>
    <property type="match status" value="1"/>
</dbReference>
<dbReference type="GO" id="GO:0000166">
    <property type="term" value="F:nucleotide binding"/>
    <property type="evidence" value="ECO:0007669"/>
    <property type="project" value="InterPro"/>
</dbReference>
<dbReference type="OrthoDB" id="9774191at2"/>
<evidence type="ECO:0000259" key="2">
    <source>
        <dbReference type="Pfam" id="PF22725"/>
    </source>
</evidence>
<gene>
    <name evidence="3" type="ORF">SAMN02583745_00392</name>
</gene>
<dbReference type="EMBL" id="FOHV01000002">
    <property type="protein sequence ID" value="SES73539.1"/>
    <property type="molecule type" value="Genomic_DNA"/>
</dbReference>
<dbReference type="AlphaFoldDB" id="A0A1H9YY81"/>
<dbReference type="PANTHER" id="PTHR43054:SF1">
    <property type="entry name" value="SCYLLO-INOSITOL 2-DEHYDROGENASE (NADP(+)) IOLU"/>
    <property type="match status" value="1"/>
</dbReference>
<evidence type="ECO:0000313" key="4">
    <source>
        <dbReference type="Proteomes" id="UP000242642"/>
    </source>
</evidence>
<dbReference type="RefSeq" id="WP_093317302.1">
    <property type="nucleotide sequence ID" value="NZ_FOHV01000002.1"/>
</dbReference>
<organism evidence="3 4">
    <name type="scientific">Thorsellia anophelis DSM 18579</name>
    <dbReference type="NCBI Taxonomy" id="1123402"/>
    <lineage>
        <taxon>Bacteria</taxon>
        <taxon>Pseudomonadati</taxon>
        <taxon>Pseudomonadota</taxon>
        <taxon>Gammaproteobacteria</taxon>
        <taxon>Enterobacterales</taxon>
        <taxon>Thorselliaceae</taxon>
        <taxon>Thorsellia</taxon>
    </lineage>
</organism>
<accession>A0A1H9YY81</accession>
<dbReference type="Gene3D" id="3.30.360.10">
    <property type="entry name" value="Dihydrodipicolinate Reductase, domain 2"/>
    <property type="match status" value="1"/>
</dbReference>
<dbReference type="InterPro" id="IPR055170">
    <property type="entry name" value="GFO_IDH_MocA-like_dom"/>
</dbReference>
<keyword evidence="4" id="KW-1185">Reference proteome</keyword>
<dbReference type="PANTHER" id="PTHR43054">
    <property type="match status" value="1"/>
</dbReference>
<dbReference type="Proteomes" id="UP000242642">
    <property type="component" value="Unassembled WGS sequence"/>
</dbReference>
<name>A0A1H9YY81_9GAMM</name>
<feature type="domain" description="Gfo/Idh/MocA-like oxidoreductase N-terminal" evidence="1">
    <location>
        <begin position="3"/>
        <end position="122"/>
    </location>
</feature>
<sequence>MLRLAIIGTNWITHKFVEAALSTGLYQLKAIYSRNKDSAETFASKYPSENSQLFSDLDSLASSNSFDAVYIASPNSLHAKQAMLFMNHGKHVIVEKPMASNYIEAIQMFECAKRNQVILFEAFKTAYTPNFSILKSELHSLGKIRLANLNFCQYSSRYPRYLAGELPNTFNPVFSNGSLMDIGFYCVAFAITLWGKPNHVVGQAIKLDTGVDGLGTATLAFDDFLVNIQHSKISNSYVPSEIQGELGSLVIEHLSECESITKIMRNTNKTQLISNRHPDNTMIFEASYFSELVANKHINHDDILRSLTTIEVITALREQIGVTYQADQN</sequence>
<dbReference type="SUPFAM" id="SSF55347">
    <property type="entry name" value="Glyceraldehyde-3-phosphate dehydrogenase-like, C-terminal domain"/>
    <property type="match status" value="1"/>
</dbReference>
<dbReference type="SUPFAM" id="SSF51735">
    <property type="entry name" value="NAD(P)-binding Rossmann-fold domains"/>
    <property type="match status" value="1"/>
</dbReference>
<dbReference type="InterPro" id="IPR036291">
    <property type="entry name" value="NAD(P)-bd_dom_sf"/>
</dbReference>
<reference evidence="4" key="1">
    <citation type="submission" date="2016-10" db="EMBL/GenBank/DDBJ databases">
        <authorList>
            <person name="Varghese N."/>
            <person name="Submissions S."/>
        </authorList>
    </citation>
    <scope>NUCLEOTIDE SEQUENCE [LARGE SCALE GENOMIC DNA]</scope>
    <source>
        <strain evidence="4">DSM 18579</strain>
    </source>
</reference>
<protein>
    <submittedName>
        <fullName evidence="3">Predicted dehydrogenase</fullName>
    </submittedName>
</protein>
<dbReference type="InterPro" id="IPR000683">
    <property type="entry name" value="Gfo/Idh/MocA-like_OxRdtase_N"/>
</dbReference>
<dbReference type="STRING" id="1123402.SAMN02583745_00392"/>
<proteinExistence type="predicted"/>
<evidence type="ECO:0000259" key="1">
    <source>
        <dbReference type="Pfam" id="PF01408"/>
    </source>
</evidence>
<evidence type="ECO:0000313" key="3">
    <source>
        <dbReference type="EMBL" id="SES73539.1"/>
    </source>
</evidence>
<dbReference type="Pfam" id="PF01408">
    <property type="entry name" value="GFO_IDH_MocA"/>
    <property type="match status" value="1"/>
</dbReference>
<dbReference type="Pfam" id="PF22725">
    <property type="entry name" value="GFO_IDH_MocA_C3"/>
    <property type="match status" value="1"/>
</dbReference>
<feature type="domain" description="GFO/IDH/MocA-like oxidoreductase" evidence="2">
    <location>
        <begin position="140"/>
        <end position="249"/>
    </location>
</feature>